<dbReference type="RefSeq" id="XP_030760346.1">
    <property type="nucleotide sequence ID" value="XM_030904486.1"/>
</dbReference>
<dbReference type="OrthoDB" id="6158299at2759"/>
<keyword evidence="1" id="KW-0175">Coiled coil</keyword>
<feature type="region of interest" description="Disordered" evidence="2">
    <location>
        <begin position="166"/>
        <end position="223"/>
    </location>
</feature>
<protein>
    <submittedName>
        <fullName evidence="4">Uncharacterized protein LOC115885532</fullName>
    </submittedName>
</protein>
<keyword evidence="3" id="KW-1185">Reference proteome</keyword>
<organism evidence="3 4">
    <name type="scientific">Sitophilus oryzae</name>
    <name type="common">Rice weevil</name>
    <name type="synonym">Curculio oryzae</name>
    <dbReference type="NCBI Taxonomy" id="7048"/>
    <lineage>
        <taxon>Eukaryota</taxon>
        <taxon>Metazoa</taxon>
        <taxon>Ecdysozoa</taxon>
        <taxon>Arthropoda</taxon>
        <taxon>Hexapoda</taxon>
        <taxon>Insecta</taxon>
        <taxon>Pterygota</taxon>
        <taxon>Neoptera</taxon>
        <taxon>Endopterygota</taxon>
        <taxon>Coleoptera</taxon>
        <taxon>Polyphaga</taxon>
        <taxon>Cucujiformia</taxon>
        <taxon>Curculionidae</taxon>
        <taxon>Dryophthorinae</taxon>
        <taxon>Sitophilus</taxon>
    </lineage>
</organism>
<reference evidence="4" key="1">
    <citation type="submission" date="2025-08" db="UniProtKB">
        <authorList>
            <consortium name="RefSeq"/>
        </authorList>
    </citation>
    <scope>IDENTIFICATION</scope>
    <source>
        <tissue evidence="4">Gonads</tissue>
    </source>
</reference>
<gene>
    <name evidence="4" type="primary">LOC115885532</name>
</gene>
<evidence type="ECO:0000313" key="4">
    <source>
        <dbReference type="RefSeq" id="XP_030760346.1"/>
    </source>
</evidence>
<evidence type="ECO:0000313" key="3">
    <source>
        <dbReference type="Proteomes" id="UP000504635"/>
    </source>
</evidence>
<dbReference type="GeneID" id="115885532"/>
<feature type="region of interest" description="Disordered" evidence="2">
    <location>
        <begin position="803"/>
        <end position="835"/>
    </location>
</feature>
<dbReference type="InParanoid" id="A0A6J2YAT6"/>
<dbReference type="Proteomes" id="UP000504635">
    <property type="component" value="Unplaced"/>
</dbReference>
<evidence type="ECO:0000256" key="2">
    <source>
        <dbReference type="SAM" id="MobiDB-lite"/>
    </source>
</evidence>
<sequence length="952" mass="109087">MKYHTLGSSNVANEGRKATFTIYADMDISQTKMAYTEDDMKTVREELENVQKALTLQTKRCRQLVSEYTRKLQKKEQLYQNEKMLRDTQLAKVLKALLIFEARLKQEQKFITHQLNEKDYIIKTQSNEIKKLLASQYCKNCNQYYSTSPATLESFNSSSEYGATEHDYQSSNFESLDSSSETYATLSERGYPKSENEEEIKEKNVFQKHKNNEQGPKKNNPYRKNVATYFEVLKLRNDTPLSNEDNTSADYDNLESLPPESVSDKISVVSENIKNIFNRVSQTKSTASESSLNVTSSECGKTVINTKLELNPNITRVHENDKEKIISTESDNRETKREYTENKLTETIPVFEGNGDSNDNWYASASDQEDEEQRDVYRNNPVLECMNQILLQNINDINSPPKTPNIERKTNNKRVKFSDEEVTNVEVERADSQQDYYETPIQKTPNFYETPQSIYSNDYEQILSKCNESFTETTKPEIVPRKNIDSKSSSNYIEMENVPDKEGPDGTTNGIVRKSKILRTPPALPPKPPNLVSKYKIQSIPKQQPPSENGSSVDLEPDYCSISELNLPQGKNVSVKKISVVADVHSPTSLDVINKMNVPLPAERHAKKIDDVNSKTIQKEDNNAPNLLVKKCVENLNIQLAKHTSVRPETIVHHSPKKKIEIEIPKLPQVSEIIIPDDPEEKENERIAQDNYIKNNTQVLKSKKPSDHRRPIVMGSTVSSLISSFNNHQILNEIKKKHERPKSDSIKVFSSFDNLQDLDKQHRHTNEKSPDVSSFQNFDLSQNFEEFKLDDCEIEEYDVEQELNREDTAQSDEKHSGNFKILEKPPPKPERKNPSNRVDLIRAIKDKPSVNLEPSSIELLKNQLKLQKIQNAQKKSNKESSKNCNAEPTYEHFLECTGLSSKSIMTTSRLLSNHKHMLKPKDVKLRSKSKVSSGIFEKSNGKTVKYWSEPFV</sequence>
<evidence type="ECO:0000256" key="1">
    <source>
        <dbReference type="SAM" id="Coils"/>
    </source>
</evidence>
<dbReference type="AlphaFoldDB" id="A0A6J2YAT6"/>
<dbReference type="KEGG" id="soy:115885532"/>
<proteinExistence type="predicted"/>
<feature type="compositionally biased region" description="Basic and acidic residues" evidence="2">
    <location>
        <begin position="190"/>
        <end position="216"/>
    </location>
</feature>
<feature type="coiled-coil region" evidence="1">
    <location>
        <begin position="33"/>
        <end position="60"/>
    </location>
</feature>
<accession>A0A6J2YAT6</accession>
<name>A0A6J2YAT6_SITOR</name>
<feature type="compositionally biased region" description="Low complexity" evidence="2">
    <location>
        <begin position="170"/>
        <end position="180"/>
    </location>
</feature>